<gene>
    <name evidence="2" type="ORF">GCM10023173_09090</name>
</gene>
<protein>
    <recommendedName>
        <fullName evidence="4">DUF937 domain-containing protein</fullName>
    </recommendedName>
</protein>
<comment type="caution">
    <text evidence="2">The sequence shown here is derived from an EMBL/GenBank/DDBJ whole genome shotgun (WGS) entry which is preliminary data.</text>
</comment>
<evidence type="ECO:0008006" key="4">
    <source>
        <dbReference type="Google" id="ProtNLM"/>
    </source>
</evidence>
<evidence type="ECO:0000313" key="2">
    <source>
        <dbReference type="EMBL" id="GAA4513505.1"/>
    </source>
</evidence>
<organism evidence="2 3">
    <name type="scientific">Sphingobacterium thermophilum</name>
    <dbReference type="NCBI Taxonomy" id="768534"/>
    <lineage>
        <taxon>Bacteria</taxon>
        <taxon>Pseudomonadati</taxon>
        <taxon>Bacteroidota</taxon>
        <taxon>Sphingobacteriia</taxon>
        <taxon>Sphingobacteriales</taxon>
        <taxon>Sphingobacteriaceae</taxon>
        <taxon>Sphingobacterium</taxon>
    </lineage>
</organism>
<dbReference type="RefSeq" id="WP_345065360.1">
    <property type="nucleotide sequence ID" value="NZ_BAABGR010000008.1"/>
</dbReference>
<keyword evidence="1" id="KW-0812">Transmembrane</keyword>
<dbReference type="InterPro" id="IPR009282">
    <property type="entry name" value="DUF937"/>
</dbReference>
<evidence type="ECO:0000313" key="3">
    <source>
        <dbReference type="Proteomes" id="UP001500394"/>
    </source>
</evidence>
<name>A0ABP8QYR1_9SPHI</name>
<reference evidence="3" key="1">
    <citation type="journal article" date="2019" name="Int. J. Syst. Evol. Microbiol.">
        <title>The Global Catalogue of Microorganisms (GCM) 10K type strain sequencing project: providing services to taxonomists for standard genome sequencing and annotation.</title>
        <authorList>
            <consortium name="The Broad Institute Genomics Platform"/>
            <consortium name="The Broad Institute Genome Sequencing Center for Infectious Disease"/>
            <person name="Wu L."/>
            <person name="Ma J."/>
        </authorList>
    </citation>
    <scope>NUCLEOTIDE SEQUENCE [LARGE SCALE GENOMIC DNA]</scope>
    <source>
        <strain evidence="3">JCM 17858</strain>
    </source>
</reference>
<dbReference type="Proteomes" id="UP001500394">
    <property type="component" value="Unassembled WGS sequence"/>
</dbReference>
<sequence length="255" mass="27279">MESSLLNHVKSYFTEEVINKLGVNLNESPENIKKGIDVSVPAILLGLQSKNKEGLSGILNSAKNMLGNFDFNDVFGNFFGAPSGTDYSKFETQHMLTSIFGERFSSILDSVSSYLGIKGSSAAGLFGASLPAVVAGITHKGTNWNADSISAVLTQNKSSLVAALPSTLGLGAFGSFFAAADEFKSGTSSSVVDKAEATSVPPPHVRERFHEERKSKGGFWWLLIPLILIGAWLLFSKGCQGSGPEEERDAMIQQH</sequence>
<keyword evidence="1" id="KW-0472">Membrane</keyword>
<proteinExistence type="predicted"/>
<keyword evidence="1" id="KW-1133">Transmembrane helix</keyword>
<evidence type="ECO:0000256" key="1">
    <source>
        <dbReference type="SAM" id="Phobius"/>
    </source>
</evidence>
<dbReference type="EMBL" id="BAABGR010000008">
    <property type="protein sequence ID" value="GAA4513505.1"/>
    <property type="molecule type" value="Genomic_DNA"/>
</dbReference>
<dbReference type="Pfam" id="PF06078">
    <property type="entry name" value="DUF937"/>
    <property type="match status" value="1"/>
</dbReference>
<keyword evidence="3" id="KW-1185">Reference proteome</keyword>
<feature type="transmembrane region" description="Helical" evidence="1">
    <location>
        <begin position="218"/>
        <end position="235"/>
    </location>
</feature>
<accession>A0ABP8QYR1</accession>